<evidence type="ECO:0000256" key="6">
    <source>
        <dbReference type="ARBA" id="ARBA00022454"/>
    </source>
</evidence>
<keyword evidence="12" id="KW-0539">Nucleus</keyword>
<evidence type="ECO:0000313" key="15">
    <source>
        <dbReference type="EMBL" id="KAK1013194.1"/>
    </source>
</evidence>
<evidence type="ECO:0000256" key="3">
    <source>
        <dbReference type="ARBA" id="ARBA00008529"/>
    </source>
</evidence>
<evidence type="ECO:0000256" key="2">
    <source>
        <dbReference type="ARBA" id="ARBA00004574"/>
    </source>
</evidence>
<keyword evidence="7" id="KW-0819">tRNA processing</keyword>
<dbReference type="EMBL" id="JAUJLE010000006">
    <property type="protein sequence ID" value="KAK1013194.1"/>
    <property type="molecule type" value="Genomic_DNA"/>
</dbReference>
<evidence type="ECO:0000256" key="4">
    <source>
        <dbReference type="ARBA" id="ARBA00011534"/>
    </source>
</evidence>
<feature type="compositionally biased region" description="Acidic residues" evidence="14">
    <location>
        <begin position="140"/>
        <end position="150"/>
    </location>
</feature>
<comment type="subunit">
    <text evidence="4">Component of the EKC/KEOPS complex composed of at least BUD32, CGI121, GON7, KAE1 and PCC1; the whole complex dimerizes.</text>
</comment>
<dbReference type="GO" id="GO:0005634">
    <property type="term" value="C:nucleus"/>
    <property type="evidence" value="ECO:0007669"/>
    <property type="project" value="UniProtKB-SubCell"/>
</dbReference>
<accession>A0AAN6L1I2</accession>
<name>A0AAN6L1I2_9PEZI</name>
<dbReference type="AlphaFoldDB" id="A0AAN6L1I2"/>
<keyword evidence="10" id="KW-0010">Activator</keyword>
<dbReference type="Pfam" id="PF08738">
    <property type="entry name" value="Gon7"/>
    <property type="match status" value="1"/>
</dbReference>
<keyword evidence="9" id="KW-0805">Transcription regulation</keyword>
<keyword evidence="6" id="KW-0158">Chromosome</keyword>
<gene>
    <name evidence="15" type="ORF">LTR91_001505</name>
</gene>
<evidence type="ECO:0000256" key="9">
    <source>
        <dbReference type="ARBA" id="ARBA00023015"/>
    </source>
</evidence>
<reference evidence="15" key="1">
    <citation type="submission" date="2023-06" db="EMBL/GenBank/DDBJ databases">
        <title>Black Yeasts Isolated from many extreme environments.</title>
        <authorList>
            <person name="Coleine C."/>
            <person name="Stajich J.E."/>
            <person name="Selbmann L."/>
        </authorList>
    </citation>
    <scope>NUCLEOTIDE SEQUENCE</scope>
    <source>
        <strain evidence="15">CCFEE 5200</strain>
    </source>
</reference>
<dbReference type="InterPro" id="IPR014849">
    <property type="entry name" value="EKC/KEOPS_Gon7"/>
</dbReference>
<feature type="region of interest" description="Disordered" evidence="14">
    <location>
        <begin position="119"/>
        <end position="150"/>
    </location>
</feature>
<comment type="function">
    <text evidence="13">Component of the EKC/KEOPS complex that is required for the formation of a threonylcarbamoyl group on adenosine at position 37 (t(6)A37) in tRNAs that read codons beginning with adenine. The complex is probably involved in the transfer of the threonylcarbamoyl moiety of threonylcarbamoyl-AMP (TC-AMP) to the N6 group of A37. GON7 likely plays a supporting role to the catalytic subunit KAE1 in the complex. The EKC/KEOPS complex also promotes both telomere uncapping and telomere elongation. The complex is required for efficient recruitment of transcriptional coactivators.</text>
</comment>
<dbReference type="Proteomes" id="UP001175353">
    <property type="component" value="Unassembled WGS sequence"/>
</dbReference>
<dbReference type="GO" id="GO:0000781">
    <property type="term" value="C:chromosome, telomeric region"/>
    <property type="evidence" value="ECO:0007669"/>
    <property type="project" value="UniProtKB-SubCell"/>
</dbReference>
<comment type="subcellular location">
    <subcellularLocation>
        <location evidence="2">Chromosome</location>
        <location evidence="2">Telomere</location>
    </subcellularLocation>
    <subcellularLocation>
        <location evidence="1">Nucleus</location>
    </subcellularLocation>
</comment>
<evidence type="ECO:0000256" key="13">
    <source>
        <dbReference type="ARBA" id="ARBA00025393"/>
    </source>
</evidence>
<evidence type="ECO:0000256" key="10">
    <source>
        <dbReference type="ARBA" id="ARBA00023159"/>
    </source>
</evidence>
<evidence type="ECO:0000313" key="16">
    <source>
        <dbReference type="Proteomes" id="UP001175353"/>
    </source>
</evidence>
<keyword evidence="8" id="KW-0779">Telomere</keyword>
<sequence>MRVGIWESRGLVSGSTGFGKPACKVPSQPMSSFSLHVHVINHREHQQPPLLSAIMPGQALTADYMSPTSTQIFTASLPALPSAPKAQSVPEKTAYLSSLRAGVTQMQTEINAALTRRMEDDKAVTTAGKSGVHEDKAEEMYGEEDPDEDG</sequence>
<keyword evidence="11" id="KW-0804">Transcription</keyword>
<proteinExistence type="inferred from homology"/>
<comment type="caution">
    <text evidence="15">The sequence shown here is derived from an EMBL/GenBank/DDBJ whole genome shotgun (WGS) entry which is preliminary data.</text>
</comment>
<protein>
    <recommendedName>
        <fullName evidence="5">EKC/KEOPS complex subunit GON7</fullName>
    </recommendedName>
</protein>
<keyword evidence="16" id="KW-1185">Reference proteome</keyword>
<evidence type="ECO:0000256" key="12">
    <source>
        <dbReference type="ARBA" id="ARBA00023242"/>
    </source>
</evidence>
<evidence type="ECO:0000256" key="5">
    <source>
        <dbReference type="ARBA" id="ARBA00019746"/>
    </source>
</evidence>
<comment type="similarity">
    <text evidence="3">Belongs to the GON7 family.</text>
</comment>
<evidence type="ECO:0000256" key="1">
    <source>
        <dbReference type="ARBA" id="ARBA00004123"/>
    </source>
</evidence>
<evidence type="ECO:0000256" key="7">
    <source>
        <dbReference type="ARBA" id="ARBA00022694"/>
    </source>
</evidence>
<evidence type="ECO:0000256" key="14">
    <source>
        <dbReference type="SAM" id="MobiDB-lite"/>
    </source>
</evidence>
<organism evidence="15 16">
    <name type="scientific">Friedmanniomyces endolithicus</name>
    <dbReference type="NCBI Taxonomy" id="329885"/>
    <lineage>
        <taxon>Eukaryota</taxon>
        <taxon>Fungi</taxon>
        <taxon>Dikarya</taxon>
        <taxon>Ascomycota</taxon>
        <taxon>Pezizomycotina</taxon>
        <taxon>Dothideomycetes</taxon>
        <taxon>Dothideomycetidae</taxon>
        <taxon>Mycosphaerellales</taxon>
        <taxon>Teratosphaeriaceae</taxon>
        <taxon>Friedmanniomyces</taxon>
    </lineage>
</organism>
<dbReference type="GO" id="GO:0008033">
    <property type="term" value="P:tRNA processing"/>
    <property type="evidence" value="ECO:0007669"/>
    <property type="project" value="UniProtKB-KW"/>
</dbReference>
<evidence type="ECO:0000256" key="11">
    <source>
        <dbReference type="ARBA" id="ARBA00023163"/>
    </source>
</evidence>
<evidence type="ECO:0000256" key="8">
    <source>
        <dbReference type="ARBA" id="ARBA00022895"/>
    </source>
</evidence>